<proteinExistence type="predicted"/>
<organism evidence="2 3">
    <name type="scientific">Aphis gossypii</name>
    <name type="common">Cotton aphid</name>
    <dbReference type="NCBI Taxonomy" id="80765"/>
    <lineage>
        <taxon>Eukaryota</taxon>
        <taxon>Metazoa</taxon>
        <taxon>Ecdysozoa</taxon>
        <taxon>Arthropoda</taxon>
        <taxon>Hexapoda</taxon>
        <taxon>Insecta</taxon>
        <taxon>Pterygota</taxon>
        <taxon>Neoptera</taxon>
        <taxon>Paraneoptera</taxon>
        <taxon>Hemiptera</taxon>
        <taxon>Sternorrhyncha</taxon>
        <taxon>Aphidomorpha</taxon>
        <taxon>Aphidoidea</taxon>
        <taxon>Aphididae</taxon>
        <taxon>Aphidini</taxon>
        <taxon>Aphis</taxon>
        <taxon>Aphis</taxon>
    </lineage>
</organism>
<feature type="compositionally biased region" description="Basic and acidic residues" evidence="1">
    <location>
        <begin position="149"/>
        <end position="164"/>
    </location>
</feature>
<feature type="compositionally biased region" description="Basic residues" evidence="1">
    <location>
        <begin position="235"/>
        <end position="249"/>
    </location>
</feature>
<evidence type="ECO:0000313" key="2">
    <source>
        <dbReference type="EMBL" id="CAH1722038.1"/>
    </source>
</evidence>
<protein>
    <submittedName>
        <fullName evidence="2">Uncharacterized protein</fullName>
    </submittedName>
</protein>
<name>A0A9P0NE57_APHGO</name>
<feature type="region of interest" description="Disordered" evidence="1">
    <location>
        <begin position="143"/>
        <end position="249"/>
    </location>
</feature>
<feature type="compositionally biased region" description="Basic and acidic residues" evidence="1">
    <location>
        <begin position="31"/>
        <end position="44"/>
    </location>
</feature>
<dbReference type="Proteomes" id="UP001154329">
    <property type="component" value="Chromosome 2"/>
</dbReference>
<evidence type="ECO:0000313" key="3">
    <source>
        <dbReference type="Proteomes" id="UP001154329"/>
    </source>
</evidence>
<evidence type="ECO:0000256" key="1">
    <source>
        <dbReference type="SAM" id="MobiDB-lite"/>
    </source>
</evidence>
<feature type="compositionally biased region" description="Acidic residues" evidence="1">
    <location>
        <begin position="165"/>
        <end position="207"/>
    </location>
</feature>
<reference evidence="2" key="1">
    <citation type="submission" date="2022-02" db="EMBL/GenBank/DDBJ databases">
        <authorList>
            <person name="King R."/>
        </authorList>
    </citation>
    <scope>NUCLEOTIDE SEQUENCE</scope>
</reference>
<sequence length="249" mass="27731">MKLKTNNSAKKPVNANKNKSPKKQGKGGVQVRKEKSKDIVKPTVLKKEGEKVKVETPPNPEKLALQGLWAKAIQNVSNLTNLSDEESSIAKLLGDYKNKSSVPQKKIKLKNMITKGFSKFKDTSDEVLDGLYEKLINEFKAVGGNVDNINKKPDRAPKSKKEEVSNDEEIDDDEVEDEVDDDDDEIEGLEVDDDDEDEDEDDEESEEEKPKPKGKGAFKNGKSQPNNGKNGSKFKGGKVQKNKKFGKKK</sequence>
<dbReference type="AlphaFoldDB" id="A0A9P0NE57"/>
<dbReference type="EMBL" id="OU899035">
    <property type="protein sequence ID" value="CAH1722038.1"/>
    <property type="molecule type" value="Genomic_DNA"/>
</dbReference>
<keyword evidence="3" id="KW-1185">Reference proteome</keyword>
<feature type="region of interest" description="Disordered" evidence="1">
    <location>
        <begin position="1"/>
        <end position="44"/>
    </location>
</feature>
<reference evidence="2" key="2">
    <citation type="submission" date="2022-10" db="EMBL/GenBank/DDBJ databases">
        <authorList>
            <consortium name="ENA_rothamsted_submissions"/>
            <consortium name="culmorum"/>
            <person name="King R."/>
        </authorList>
    </citation>
    <scope>NUCLEOTIDE SEQUENCE</scope>
</reference>
<gene>
    <name evidence="2" type="ORF">APHIGO_LOCUS4634</name>
</gene>
<accession>A0A9P0NE57</accession>